<accession>A0A816GE08</accession>
<evidence type="ECO:0000313" key="3">
    <source>
        <dbReference type="Proteomes" id="UP000663834"/>
    </source>
</evidence>
<dbReference type="Proteomes" id="UP000681720">
    <property type="component" value="Unassembled WGS sequence"/>
</dbReference>
<dbReference type="AlphaFoldDB" id="A0A816GE08"/>
<reference evidence="1" key="1">
    <citation type="submission" date="2021-02" db="EMBL/GenBank/DDBJ databases">
        <authorList>
            <person name="Nowell W R."/>
        </authorList>
    </citation>
    <scope>NUCLEOTIDE SEQUENCE</scope>
</reference>
<protein>
    <submittedName>
        <fullName evidence="1">Uncharacterized protein</fullName>
    </submittedName>
</protein>
<comment type="caution">
    <text evidence="1">The sequence shown here is derived from an EMBL/GenBank/DDBJ whole genome shotgun (WGS) entry which is preliminary data.</text>
</comment>
<dbReference type="EMBL" id="CAJNOW010019446">
    <property type="protein sequence ID" value="CAF1672508.1"/>
    <property type="molecule type" value="Genomic_DNA"/>
</dbReference>
<organism evidence="1 3">
    <name type="scientific">Rotaria magnacalcarata</name>
    <dbReference type="NCBI Taxonomy" id="392030"/>
    <lineage>
        <taxon>Eukaryota</taxon>
        <taxon>Metazoa</taxon>
        <taxon>Spiralia</taxon>
        <taxon>Gnathifera</taxon>
        <taxon>Rotifera</taxon>
        <taxon>Eurotatoria</taxon>
        <taxon>Bdelloidea</taxon>
        <taxon>Philodinida</taxon>
        <taxon>Philodinidae</taxon>
        <taxon>Rotaria</taxon>
    </lineage>
</organism>
<feature type="non-terminal residue" evidence="1">
    <location>
        <position position="1"/>
    </location>
</feature>
<proteinExistence type="predicted"/>
<gene>
    <name evidence="2" type="ORF">GIL414_LOCUS31905</name>
    <name evidence="1" type="ORF">KQP761_LOCUS34575</name>
</gene>
<evidence type="ECO:0000313" key="2">
    <source>
        <dbReference type="EMBL" id="CAF4439767.1"/>
    </source>
</evidence>
<name>A0A816GE08_9BILA</name>
<evidence type="ECO:0000313" key="1">
    <source>
        <dbReference type="EMBL" id="CAF1672508.1"/>
    </source>
</evidence>
<sequence length="71" mass="8029">VYDIDALEEYPFAILNIVVLKAQYRPLLLDIAEVVRDPPPPPPPVFNTQLGNGLHEPFEEHVTFKLPPILV</sequence>
<dbReference type="Proteomes" id="UP000663834">
    <property type="component" value="Unassembled WGS sequence"/>
</dbReference>
<dbReference type="EMBL" id="CAJOBJ010066132">
    <property type="protein sequence ID" value="CAF4439767.1"/>
    <property type="molecule type" value="Genomic_DNA"/>
</dbReference>